<reference evidence="4" key="1">
    <citation type="submission" date="2025-08" db="UniProtKB">
        <authorList>
            <consortium name="RefSeq"/>
        </authorList>
    </citation>
    <scope>IDENTIFICATION</scope>
</reference>
<evidence type="ECO:0000256" key="2">
    <source>
        <dbReference type="SAM" id="MobiDB-lite"/>
    </source>
</evidence>
<organism evidence="3 4">
    <name type="scientific">Gekko japonicus</name>
    <name type="common">Schlegel's Japanese gecko</name>
    <dbReference type="NCBI Taxonomy" id="146911"/>
    <lineage>
        <taxon>Eukaryota</taxon>
        <taxon>Metazoa</taxon>
        <taxon>Chordata</taxon>
        <taxon>Craniata</taxon>
        <taxon>Vertebrata</taxon>
        <taxon>Euteleostomi</taxon>
        <taxon>Lepidosauria</taxon>
        <taxon>Squamata</taxon>
        <taxon>Bifurcata</taxon>
        <taxon>Gekkota</taxon>
        <taxon>Gekkonidae</taxon>
        <taxon>Gekkoninae</taxon>
        <taxon>Gekko</taxon>
    </lineage>
</organism>
<feature type="coiled-coil region" evidence="1">
    <location>
        <begin position="167"/>
        <end position="194"/>
    </location>
</feature>
<keyword evidence="3" id="KW-1185">Reference proteome</keyword>
<dbReference type="GeneID" id="107125015"/>
<keyword evidence="1" id="KW-0175">Coiled coil</keyword>
<dbReference type="RefSeq" id="XP_015283979.1">
    <property type="nucleotide sequence ID" value="XM_015428493.1"/>
</dbReference>
<proteinExistence type="predicted"/>
<name>A0ABM1LDE2_GEKJA</name>
<dbReference type="Proteomes" id="UP000694871">
    <property type="component" value="Unplaced"/>
</dbReference>
<feature type="coiled-coil region" evidence="1">
    <location>
        <begin position="97"/>
        <end position="131"/>
    </location>
</feature>
<evidence type="ECO:0000256" key="1">
    <source>
        <dbReference type="SAM" id="Coils"/>
    </source>
</evidence>
<sequence>MADPNSSSLAEAVKQVAQQQHSQASEVEKSKAILGQLQTQLQDFDTQINWFVTETKAVERQICHQEEAITATDNHCEALQMQIATLYAENLRLTFDIEALQEEFKMLLLRNEAYSENIRAHKCRFEEAESKWPLMVEVANKRAAVKDLIARKEELMSALQNPEGNAANSVRDEIACLESEINVLKEAVSQKQNTLQVEKNIQARLRKEIEVENKRCGAILKRLRCQVNKLQASQRQGRWNVWQMEGRVAELRKLLGVAD</sequence>
<evidence type="ECO:0000313" key="3">
    <source>
        <dbReference type="Proteomes" id="UP000694871"/>
    </source>
</evidence>
<accession>A0ABM1LDE2</accession>
<feature type="region of interest" description="Disordered" evidence="2">
    <location>
        <begin position="1"/>
        <end position="22"/>
    </location>
</feature>
<evidence type="ECO:0000313" key="4">
    <source>
        <dbReference type="RefSeq" id="XP_015283979.1"/>
    </source>
</evidence>
<protein>
    <submittedName>
        <fullName evidence="4">Coiled-coil domain-containing protein 122</fullName>
    </submittedName>
</protein>
<gene>
    <name evidence="4" type="primary">CCDC122</name>
</gene>